<feature type="domain" description="MD-2-related lipid-recognition" evidence="3">
    <location>
        <begin position="26"/>
        <end position="182"/>
    </location>
</feature>
<dbReference type="SUPFAM" id="SSF63707">
    <property type="entry name" value="Ganglioside M2 (gm2) activator"/>
    <property type="match status" value="1"/>
</dbReference>
<evidence type="ECO:0000313" key="4">
    <source>
        <dbReference type="EMBL" id="CAG5118514.1"/>
    </source>
</evidence>
<dbReference type="GO" id="GO:0006689">
    <property type="term" value="P:ganglioside catabolic process"/>
    <property type="evidence" value="ECO:0007669"/>
    <property type="project" value="InterPro"/>
</dbReference>
<evidence type="ECO:0000313" key="5">
    <source>
        <dbReference type="Proteomes" id="UP000678393"/>
    </source>
</evidence>
<dbReference type="EMBL" id="CAJHNH020000563">
    <property type="protein sequence ID" value="CAG5118514.1"/>
    <property type="molecule type" value="Genomic_DNA"/>
</dbReference>
<dbReference type="InterPro" id="IPR028996">
    <property type="entry name" value="GM2-AP"/>
</dbReference>
<accession>A0A8S3YN75</accession>
<reference evidence="4" key="1">
    <citation type="submission" date="2021-04" db="EMBL/GenBank/DDBJ databases">
        <authorList>
            <consortium name="Molecular Ecology Group"/>
        </authorList>
    </citation>
    <scope>NUCLEOTIDE SEQUENCE</scope>
</reference>
<dbReference type="OrthoDB" id="6409159at2759"/>
<dbReference type="GO" id="GO:0005319">
    <property type="term" value="F:lipid transporter activity"/>
    <property type="evidence" value="ECO:0007669"/>
    <property type="project" value="TreeGrafter"/>
</dbReference>
<dbReference type="AlphaFoldDB" id="A0A8S3YN75"/>
<evidence type="ECO:0000256" key="1">
    <source>
        <dbReference type="ARBA" id="ARBA00022729"/>
    </source>
</evidence>
<feature type="chain" id="PRO_5035899529" description="MD-2-related lipid-recognition domain-containing protein" evidence="2">
    <location>
        <begin position="22"/>
        <end position="205"/>
    </location>
</feature>
<feature type="signal peptide" evidence="2">
    <location>
        <begin position="1"/>
        <end position="21"/>
    </location>
</feature>
<evidence type="ECO:0000256" key="2">
    <source>
        <dbReference type="SAM" id="SignalP"/>
    </source>
</evidence>
<proteinExistence type="predicted"/>
<dbReference type="Gene3D" id="2.70.220.10">
    <property type="entry name" value="Ganglioside GM2 activator"/>
    <property type="match status" value="1"/>
</dbReference>
<organism evidence="4 5">
    <name type="scientific">Candidula unifasciata</name>
    <dbReference type="NCBI Taxonomy" id="100452"/>
    <lineage>
        <taxon>Eukaryota</taxon>
        <taxon>Metazoa</taxon>
        <taxon>Spiralia</taxon>
        <taxon>Lophotrochozoa</taxon>
        <taxon>Mollusca</taxon>
        <taxon>Gastropoda</taxon>
        <taxon>Heterobranchia</taxon>
        <taxon>Euthyneura</taxon>
        <taxon>Panpulmonata</taxon>
        <taxon>Eupulmonata</taxon>
        <taxon>Stylommatophora</taxon>
        <taxon>Helicina</taxon>
        <taxon>Helicoidea</taxon>
        <taxon>Geomitridae</taxon>
        <taxon>Candidula</taxon>
    </lineage>
</organism>
<gene>
    <name evidence="4" type="ORF">CUNI_LOCUS4072</name>
</gene>
<dbReference type="PANTHER" id="PTHR17357">
    <property type="entry name" value="GM2 GANGLIOSIDE ACTIVATOR PROTEIN"/>
    <property type="match status" value="1"/>
</dbReference>
<dbReference type="InterPro" id="IPR036846">
    <property type="entry name" value="GM2-AP_sf"/>
</dbReference>
<dbReference type="SMART" id="SM00737">
    <property type="entry name" value="ML"/>
    <property type="match status" value="1"/>
</dbReference>
<dbReference type="Proteomes" id="UP000678393">
    <property type="component" value="Unassembled WGS sequence"/>
</dbReference>
<evidence type="ECO:0000259" key="3">
    <source>
        <dbReference type="SMART" id="SM00737"/>
    </source>
</evidence>
<dbReference type="InterPro" id="IPR003172">
    <property type="entry name" value="ML_dom"/>
</dbReference>
<dbReference type="GO" id="GO:0009898">
    <property type="term" value="C:cytoplasmic side of plasma membrane"/>
    <property type="evidence" value="ECO:0007669"/>
    <property type="project" value="TreeGrafter"/>
</dbReference>
<comment type="caution">
    <text evidence="4">The sequence shown here is derived from an EMBL/GenBank/DDBJ whole genome shotgun (WGS) entry which is preliminary data.</text>
</comment>
<sequence length="205" mass="22497">MAMLKYSVIVLAVMVFTVCRGVLVNVKSCSKNSSDDIIKVRSLNIDPFPMVVPGAISMSMVSDVLKPIDGNLRAEVVVKRKLGPGWITIPCFNDIGSCTHPDVCSYLQNLATKGCPRIFKEMNISCSCPIPAGTYTLPHYSFRVDSSFFGINFPILAGEYQANVRFTDTNTQKVVGCFDMEAKLIDPPSSSIMSRVGDFFSRLFG</sequence>
<name>A0A8S3YN75_9EUPU</name>
<protein>
    <recommendedName>
        <fullName evidence="3">MD-2-related lipid-recognition domain-containing protein</fullName>
    </recommendedName>
</protein>
<dbReference type="Pfam" id="PF02221">
    <property type="entry name" value="E1_DerP2_DerF2"/>
    <property type="match status" value="1"/>
</dbReference>
<keyword evidence="5" id="KW-1185">Reference proteome</keyword>
<keyword evidence="1 2" id="KW-0732">Signal</keyword>
<dbReference type="PANTHER" id="PTHR17357:SF0">
    <property type="entry name" value="GANGLIOSIDE GM2 ACTIVATOR"/>
    <property type="match status" value="1"/>
</dbReference>
<dbReference type="GO" id="GO:0008047">
    <property type="term" value="F:enzyme activator activity"/>
    <property type="evidence" value="ECO:0007669"/>
    <property type="project" value="InterPro"/>
</dbReference>